<feature type="domain" description="C-type lectin" evidence="15">
    <location>
        <begin position="99"/>
        <end position="199"/>
    </location>
</feature>
<dbReference type="InterPro" id="IPR035992">
    <property type="entry name" value="Ricin_B-like_lectins"/>
</dbReference>
<feature type="domain" description="C-type lectin" evidence="15">
    <location>
        <begin position="1302"/>
        <end position="1377"/>
    </location>
</feature>
<sequence>MGSLGTSLWIGLNSLDFESGWQWSNGSPFRYLNWAPGQPSSEPGLYCAVLNSAKASKWETHACSKKLGYICRKENSTRLAPFTPGNNQPSFCPSHWVQYAGNCYYLERTKKIWQDALSACHKEGGDLASIHNIEEQSFIISQLDYQPRDELWIGLNDQRRLMLFEWSDRSPVTFTKWQVDEPSQDSNTQEDCVLIQGEGSGQTTVVRKNLDISVRKRPPPSHLVPRRSYPLAARLCNNSEKYICKHMAEGVVSTLAPPTTPPLSCSPGWTPLGNRNFCYKIYRMSIDDRKTWFEAKDFCRAIGGDLNAWIGIHTLNPDTGFVWTDGSPVSYENWDSGEPNNYNGAEFCGEMNLHFRMKWNDHDCEHYNNWICQIQKEYNTTEDGWIEYNGSQYYINKMNLPMEGARAFCRKNSGDLVVITGDRERRFLWKRISRSNEGQYYIGLTGSGTTSTVVLHCHQSVREAQNPLSIQQLPPRCSLKAGALRTGYSSSTKIYGANQSDLKPWKEARNHCISLGGNLVSILSEKEQAFLTAQMLGMSTDMWIGLNDISSTANFVWTEGKSLYYTNWAKGQPMPLPPRKHLFSMTEMHIEFNFHLLNQYHCVVMLISSSIITGLWKMEDCTLARGFICKKNIDPQINPPAATELPETYQSLGNSSFKVVSQKMNWDEARMQCKADNAELASIMDPIAQAFVMLRLQNYKEPLWIGLNSNMTSGYFHWTDNWRLRYSNWAPGEPKSNLACVYIDVDGKWKTTSCDEIHYSLCKRSTDVAPTDPPQLPGHCPESTARATWVPFRGHCYAIMSSVFLMWAHASTDCMRRGGSLLSIEDPVEAKFIQQNLEMLQDTSESFWVGLYKTHKGEWLWIDKAVVDYTNWLSGTSSSPPDENCVEILSDTAKWKESDCNIGKPYICKMAKTYTVHEPQKSSLGIAVAVVILILVVVGLTGFYIYKKKQRPVHRQRNLETTLYFNSNPSQPISDSEGLAEPCNPTRDTQRFRWVSEKRLLSVAHKLCLGAQSLKDWVKVLLFPCDEKSEVQHWECKNDTLFGLQGVELHLNYGNFNEKNIMVYKGSGSFSRWQIYGTKDDLCFRGYQDYSQHLMADLMLKYDRSLFPVEIFTLGGNGFGAPCQFPFKYEKKWYADCTLAGRSDGQLWCAIETDYDKDKKWGFCPTKCEWFDSKNLRLVSGWDSDPVTGVLYQRNTQAALTWHQARKSCQQQSADLLSIVELHEQSYISGLTDNLGTSLWIGLNSLDFESGWQWSNGNPFRYLNWAPGECLEVPAMPPVLRAGPQLCRLEFGKGFQVGEQLLLQETGPTDELWIGLNDQKTSMLFDWSDRTHVTFTNWQVGEPTHASNMQEDCVLIRGKEGKWADYLCEKEFGYICKKKASSKPSGTPQVISPGCKANAFLISFVGLRPEKYFWIGLSNTEERENFVWTNTKNVRFTHFNIGMPGRKLGCVAMTTGEFAGLWDVISCTSKEKYICKHMAEGVLSTLPPPTTRPLSCLPEWKPLGNRDFCYKIFKKVSKDKKTWFEARDFCRAIGGDLVSIHSDSDLDNSMRGPMVEDAWIGLNALNPNAGFVWSDGSTVSYENWGYGEPNNHNDAELCGEVSFYFGRPWNDRHCESFNNWICQIQKDYNMTKDGWIEYNGTQYYINNQKLAMEDARAFCKKNLGDLAVITAKSERTFLWRQISRSDEDQYYIGLTVDLDKSFQWVDGTPISYVAWENNEPNFANNDENCVTMYKSMGFWNDINCGVVLPSICERSQSVPINTTAAPTPPPKGGCPPDWIHFQNKCYKVFGAISSDWKPWQEARTYCINLGGNLASILNEQEQAFLTTKLLDMPSDMWIGLNDINWEMRFLWTDGKGVYYTNWAKGHPASVPDGRYLFMDEEFDCVAMLTSSPSLAGLWKVEDCLASRGFICKRNIDPQINPPATTAFPSTYQRLGNSSFKVVAQKMNWDEARRQCKADDAELASIMDPVMQAFIILRFHRYKEPLWIGLNSNVTSGYFRWIDNWRLRFSNWASGEPKNNLACVYANVDRKWKTVSCTETHYALCRRSSDIAPTEPSQLPGTCPESKKRRTWVPFRGHCYAFMSSTKENWAHASTECIRMGGALISIEDPLEANFIQQNLEILQDSTRSFWIGMYKTHNGQWLWIDNTVVDYTNWMAGEPSNTVNEECVELYSDTAKWNNVHCSRYKSYICKVAKVHSAEEVPQSSAGIAIAVVIMILTVLGLAGFFLYKRQRKPIQGECTFDNTLYFNSEPSRTTTVDTKALVEHIEQNEQAAAI</sequence>
<dbReference type="PROSITE" id="PS50041">
    <property type="entry name" value="C_TYPE_LECTIN_2"/>
    <property type="match status" value="14"/>
</dbReference>
<dbReference type="InterPro" id="IPR016186">
    <property type="entry name" value="C-type_lectin-like/link_sf"/>
</dbReference>
<dbReference type="FunFam" id="3.10.100.10:FF:000031">
    <property type="entry name" value="macrophage mannose receptor 1"/>
    <property type="match status" value="2"/>
</dbReference>
<dbReference type="GO" id="GO:0010008">
    <property type="term" value="C:endosome membrane"/>
    <property type="evidence" value="ECO:0007669"/>
    <property type="project" value="UniProtKB-SubCell"/>
</dbReference>
<dbReference type="InterPro" id="IPR050111">
    <property type="entry name" value="C-type_lectin/snaclec_domain"/>
</dbReference>
<keyword evidence="9 13" id="KW-1015">Disulfide bond</keyword>
<feature type="domain" description="C-type lectin" evidence="15">
    <location>
        <begin position="1"/>
        <end position="72"/>
    </location>
</feature>
<keyword evidence="5" id="KW-0677">Repeat</keyword>
<organism evidence="17 18">
    <name type="scientific">Scleropages formosus</name>
    <name type="common">Asian bonytongue</name>
    <name type="synonym">Osteoglossum formosum</name>
    <dbReference type="NCBI Taxonomy" id="113540"/>
    <lineage>
        <taxon>Eukaryota</taxon>
        <taxon>Metazoa</taxon>
        <taxon>Chordata</taxon>
        <taxon>Craniata</taxon>
        <taxon>Vertebrata</taxon>
        <taxon>Euteleostomi</taxon>
        <taxon>Actinopterygii</taxon>
        <taxon>Neopterygii</taxon>
        <taxon>Teleostei</taxon>
        <taxon>Osteoglossocephala</taxon>
        <taxon>Osteoglossomorpha</taxon>
        <taxon>Osteoglossiformes</taxon>
        <taxon>Osteoglossidae</taxon>
        <taxon>Scleropages</taxon>
    </lineage>
</organism>
<dbReference type="SMART" id="SM00034">
    <property type="entry name" value="CLECT"/>
    <property type="match status" value="14"/>
</dbReference>
<dbReference type="Gene3D" id="2.80.10.50">
    <property type="match status" value="1"/>
</dbReference>
<feature type="domain" description="C-type lectin" evidence="15">
    <location>
        <begin position="1934"/>
        <end position="2045"/>
    </location>
</feature>
<evidence type="ECO:0000256" key="11">
    <source>
        <dbReference type="ARBA" id="ARBA00023180"/>
    </source>
</evidence>
<dbReference type="SUPFAM" id="SSF50370">
    <property type="entry name" value="Ricin B-like lectins"/>
    <property type="match status" value="1"/>
</dbReference>
<feature type="domain" description="C-type lectin" evidence="15">
    <location>
        <begin position="1376"/>
        <end position="1476"/>
    </location>
</feature>
<dbReference type="Pfam" id="PF00059">
    <property type="entry name" value="Lectin_C"/>
    <property type="match status" value="14"/>
</dbReference>
<gene>
    <name evidence="17" type="ORF">Z043_107398</name>
</gene>
<keyword evidence="11" id="KW-0325">Glycoprotein</keyword>
<dbReference type="CDD" id="cd23407">
    <property type="entry name" value="beta-trefoil_Ricin_MRC1"/>
    <property type="match status" value="1"/>
</dbReference>
<dbReference type="Pfam" id="PF00040">
    <property type="entry name" value="fn2"/>
    <property type="match status" value="1"/>
</dbReference>
<evidence type="ECO:0000256" key="12">
    <source>
        <dbReference type="ARBA" id="ARBA00071860"/>
    </source>
</evidence>
<evidence type="ECO:0000256" key="6">
    <source>
        <dbReference type="ARBA" id="ARBA00022753"/>
    </source>
</evidence>
<feature type="domain" description="Fibronectin type-II" evidence="16">
    <location>
        <begin position="1118"/>
        <end position="1166"/>
    </location>
</feature>
<feature type="transmembrane region" description="Helical" evidence="14">
    <location>
        <begin position="2206"/>
        <end position="2228"/>
    </location>
</feature>
<dbReference type="Pfam" id="PF24562">
    <property type="entry name" value="CysR_MRC2_N"/>
    <property type="match status" value="1"/>
</dbReference>
<dbReference type="GO" id="GO:0006897">
    <property type="term" value="P:endocytosis"/>
    <property type="evidence" value="ECO:0007669"/>
    <property type="project" value="UniProtKB-KW"/>
</dbReference>
<dbReference type="FunFam" id="2.80.10.50:FF:000032">
    <property type="entry name" value="macrophage mannose receptor 1"/>
    <property type="match status" value="1"/>
</dbReference>
<feature type="disulfide bond" evidence="13">
    <location>
        <begin position="1123"/>
        <end position="1149"/>
    </location>
</feature>
<comment type="caution">
    <text evidence="17">The sequence shown here is derived from an EMBL/GenBank/DDBJ whole genome shotgun (WGS) entry which is preliminary data.</text>
</comment>
<keyword evidence="10 17" id="KW-0675">Receptor</keyword>
<dbReference type="SUPFAM" id="SSF56436">
    <property type="entry name" value="C-type lectin-like"/>
    <property type="match status" value="15"/>
</dbReference>
<dbReference type="PROSITE" id="PS51092">
    <property type="entry name" value="FN2_2"/>
    <property type="match status" value="1"/>
</dbReference>
<evidence type="ECO:0000256" key="13">
    <source>
        <dbReference type="PROSITE-ProRule" id="PRU00479"/>
    </source>
</evidence>
<dbReference type="SMART" id="SM00458">
    <property type="entry name" value="RICIN"/>
    <property type="match status" value="1"/>
</dbReference>
<dbReference type="InterPro" id="IPR036943">
    <property type="entry name" value="FN_type2_sf"/>
</dbReference>
<evidence type="ECO:0000259" key="16">
    <source>
        <dbReference type="PROSITE" id="PS51092"/>
    </source>
</evidence>
<evidence type="ECO:0000256" key="7">
    <source>
        <dbReference type="ARBA" id="ARBA00022989"/>
    </source>
</evidence>
<dbReference type="Proteomes" id="UP000034805">
    <property type="component" value="Unassembled WGS sequence"/>
</dbReference>
<dbReference type="CDD" id="cd00037">
    <property type="entry name" value="CLECT"/>
    <property type="match status" value="12"/>
</dbReference>
<feature type="domain" description="C-type lectin" evidence="15">
    <location>
        <begin position="652"/>
        <end position="763"/>
    </location>
</feature>
<dbReference type="PANTHER" id="PTHR22803">
    <property type="entry name" value="MANNOSE, PHOSPHOLIPASE, LECTIN RECEPTOR RELATED"/>
    <property type="match status" value="1"/>
</dbReference>
<dbReference type="PROSITE" id="PS00023">
    <property type="entry name" value="FN2_1"/>
    <property type="match status" value="1"/>
</dbReference>
<keyword evidence="2" id="KW-0254">Endocytosis</keyword>
<evidence type="ECO:0000256" key="9">
    <source>
        <dbReference type="ARBA" id="ARBA00023157"/>
    </source>
</evidence>
<feature type="transmembrane region" description="Helical" evidence="14">
    <location>
        <begin position="924"/>
        <end position="946"/>
    </location>
</feature>
<evidence type="ECO:0000313" key="18">
    <source>
        <dbReference type="Proteomes" id="UP000034805"/>
    </source>
</evidence>
<dbReference type="CDD" id="cd00062">
    <property type="entry name" value="FN2"/>
    <property type="match status" value="1"/>
</dbReference>
<keyword evidence="4" id="KW-0732">Signal</keyword>
<evidence type="ECO:0000256" key="3">
    <source>
        <dbReference type="ARBA" id="ARBA00022692"/>
    </source>
</evidence>
<dbReference type="EMBL" id="JARO02002110">
    <property type="protein sequence ID" value="KPP73513.1"/>
    <property type="molecule type" value="Genomic_DNA"/>
</dbReference>
<protein>
    <recommendedName>
        <fullName evidence="12">Macrophage mannose receptor 1</fullName>
    </recommendedName>
</protein>
<accession>A0A0N8K0Z5</accession>
<comment type="subcellular location">
    <subcellularLocation>
        <location evidence="1">Endosome membrane</location>
        <topology evidence="1">Single-pass type I membrane protein</topology>
    </subcellularLocation>
</comment>
<dbReference type="FunFam" id="3.10.100.10:FF:000030">
    <property type="entry name" value="Mannose receptor C-type 1"/>
    <property type="match status" value="2"/>
</dbReference>
<dbReference type="SMART" id="SM00059">
    <property type="entry name" value="FN2"/>
    <property type="match status" value="1"/>
</dbReference>
<dbReference type="PROSITE" id="PS00615">
    <property type="entry name" value="C_TYPE_LECTIN_1"/>
    <property type="match status" value="3"/>
</dbReference>
<dbReference type="FunFam" id="3.10.100.10:FF:000025">
    <property type="entry name" value="Mannose receptor C-type 1"/>
    <property type="match status" value="2"/>
</dbReference>
<evidence type="ECO:0000256" key="4">
    <source>
        <dbReference type="ARBA" id="ARBA00022729"/>
    </source>
</evidence>
<keyword evidence="6" id="KW-0967">Endosome</keyword>
<evidence type="ECO:0000313" key="17">
    <source>
        <dbReference type="EMBL" id="KPP73513.1"/>
    </source>
</evidence>
<dbReference type="FunFam" id="3.10.100.10:FF:000027">
    <property type="entry name" value="Mannose receptor, C type 1"/>
    <property type="match status" value="1"/>
</dbReference>
<feature type="domain" description="C-type lectin" evidence="15">
    <location>
        <begin position="2074"/>
        <end position="2191"/>
    </location>
</feature>
<dbReference type="InterPro" id="IPR016187">
    <property type="entry name" value="CTDL_fold"/>
</dbReference>
<dbReference type="PRINTS" id="PR00013">
    <property type="entry name" value="FNTYPEII"/>
</dbReference>
<proteinExistence type="predicted"/>
<feature type="domain" description="C-type lectin" evidence="15">
    <location>
        <begin position="792"/>
        <end position="909"/>
    </location>
</feature>
<evidence type="ECO:0000259" key="15">
    <source>
        <dbReference type="PROSITE" id="PS50041"/>
    </source>
</evidence>
<dbReference type="Gene3D" id="3.10.100.10">
    <property type="entry name" value="Mannose-Binding Protein A, subunit A"/>
    <property type="match status" value="16"/>
</dbReference>
<reference evidence="17 18" key="1">
    <citation type="submission" date="2015-08" db="EMBL/GenBank/DDBJ databases">
        <title>The genome of the Asian arowana (Scleropages formosus).</title>
        <authorList>
            <person name="Tan M.H."/>
            <person name="Gan H.M."/>
            <person name="Croft L.J."/>
            <person name="Austin C.M."/>
        </authorList>
    </citation>
    <scope>NUCLEOTIDE SEQUENCE [LARGE SCALE GENOMIC DNA]</scope>
    <source>
        <strain evidence="17">Aro1</strain>
    </source>
</reference>
<evidence type="ECO:0000256" key="1">
    <source>
        <dbReference type="ARBA" id="ARBA00004530"/>
    </source>
</evidence>
<feature type="domain" description="C-type lectin" evidence="15">
    <location>
        <begin position="1638"/>
        <end position="1753"/>
    </location>
</feature>
<keyword evidence="7 14" id="KW-1133">Transmembrane helix</keyword>
<dbReference type="InterPro" id="IPR000772">
    <property type="entry name" value="Ricin_B_lectin"/>
</dbReference>
<dbReference type="InterPro" id="IPR001304">
    <property type="entry name" value="C-type_lectin-like"/>
</dbReference>
<feature type="domain" description="C-type lectin" evidence="15">
    <location>
        <begin position="1781"/>
        <end position="1912"/>
    </location>
</feature>
<dbReference type="InterPro" id="IPR000562">
    <property type="entry name" value="FN_type2_dom"/>
</dbReference>
<name>A0A0N8K0Z5_SCLFO</name>
<feature type="domain" description="C-type lectin" evidence="15">
    <location>
        <begin position="274"/>
        <end position="373"/>
    </location>
</feature>
<evidence type="ECO:0000256" key="8">
    <source>
        <dbReference type="ARBA" id="ARBA00023136"/>
    </source>
</evidence>
<evidence type="ECO:0000256" key="14">
    <source>
        <dbReference type="SAM" id="Phobius"/>
    </source>
</evidence>
<dbReference type="GO" id="GO:0005537">
    <property type="term" value="F:D-mannose binding"/>
    <property type="evidence" value="ECO:0007669"/>
    <property type="project" value="UniProtKB-ARBA"/>
</dbReference>
<evidence type="ECO:0000256" key="10">
    <source>
        <dbReference type="ARBA" id="ARBA00023170"/>
    </source>
</evidence>
<keyword evidence="3 14" id="KW-0812">Transmembrane</keyword>
<dbReference type="FunFam" id="2.10.10.10:FF:000001">
    <property type="entry name" value="Fibronectin 1a isoform 1"/>
    <property type="match status" value="1"/>
</dbReference>
<keyword evidence="8 14" id="KW-0472">Membrane</keyword>
<feature type="domain" description="C-type lectin" evidence="15">
    <location>
        <begin position="1505"/>
        <end position="1623"/>
    </location>
</feature>
<dbReference type="PROSITE" id="PS50231">
    <property type="entry name" value="RICIN_B_LECTIN"/>
    <property type="match status" value="1"/>
</dbReference>
<feature type="domain" description="C-type lectin" evidence="15">
    <location>
        <begin position="1187"/>
        <end position="1287"/>
    </location>
</feature>
<dbReference type="InterPro" id="IPR018378">
    <property type="entry name" value="C-type_lectin_CS"/>
</dbReference>
<evidence type="ECO:0000256" key="5">
    <source>
        <dbReference type="ARBA" id="ARBA00022737"/>
    </source>
</evidence>
<dbReference type="STRING" id="113540.ENSSFOP00015053026"/>
<dbReference type="Gene3D" id="2.10.10.10">
    <property type="entry name" value="Fibronectin, type II, collagen-binding"/>
    <property type="match status" value="1"/>
</dbReference>
<dbReference type="FunFam" id="3.10.100.10:FF:000014">
    <property type="entry name" value="Macrophage mannose receptor 1"/>
    <property type="match status" value="1"/>
</dbReference>
<feature type="disulfide bond" evidence="13">
    <location>
        <begin position="1137"/>
        <end position="1164"/>
    </location>
</feature>
<feature type="domain" description="C-type lectin" evidence="15">
    <location>
        <begin position="495"/>
        <end position="630"/>
    </location>
</feature>
<feature type="transmembrane region" description="Helical" evidence="14">
    <location>
        <begin position="789"/>
        <end position="808"/>
    </location>
</feature>
<evidence type="ECO:0000256" key="2">
    <source>
        <dbReference type="ARBA" id="ARBA00022583"/>
    </source>
</evidence>